<name>A0A9X2ACH2_9BACL</name>
<organism evidence="1 2">
    <name type="scientific">Sulfoacidibacillus ferrooxidans</name>
    <dbReference type="NCBI Taxonomy" id="2005001"/>
    <lineage>
        <taxon>Bacteria</taxon>
        <taxon>Bacillati</taxon>
        <taxon>Bacillota</taxon>
        <taxon>Bacilli</taxon>
        <taxon>Bacillales</taxon>
        <taxon>Alicyclobacillaceae</taxon>
        <taxon>Sulfoacidibacillus</taxon>
    </lineage>
</organism>
<dbReference type="RefSeq" id="WP_241714475.1">
    <property type="nucleotide sequence ID" value="NZ_JALBUF010000006.1"/>
</dbReference>
<accession>A0A9X2ACH2</accession>
<comment type="caution">
    <text evidence="1">The sequence shown here is derived from an EMBL/GenBank/DDBJ whole genome shotgun (WGS) entry which is preliminary data.</text>
</comment>
<reference evidence="1" key="1">
    <citation type="submission" date="2022-03" db="EMBL/GenBank/DDBJ databases">
        <title>Draft Genome Sequence of Firmicute Strain S0AB, a Heterotrophic Iron/Sulfur-Oxidizing Extreme Acidophile.</title>
        <authorList>
            <person name="Vergara E."/>
            <person name="Pakostova E."/>
            <person name="Johnson D.B."/>
            <person name="Holmes D.S."/>
        </authorList>
    </citation>
    <scope>NUCLEOTIDE SEQUENCE</scope>
    <source>
        <strain evidence="1">S0AB</strain>
    </source>
</reference>
<dbReference type="AlphaFoldDB" id="A0A9X2ACH2"/>
<dbReference type="EMBL" id="JALBUF010000006">
    <property type="protein sequence ID" value="MCI0183774.1"/>
    <property type="molecule type" value="Genomic_DNA"/>
</dbReference>
<proteinExistence type="predicted"/>
<keyword evidence="2" id="KW-1185">Reference proteome</keyword>
<gene>
    <name evidence="1" type="ORF">MM817_02065</name>
</gene>
<sequence>MFLKIIGIIGILAVCGGLGLTIPTTIQLAKIDTSLNRSLRSTEQLVAVQQAVVQKNKNLDQVLTLTKQLNASLLPTVTTTSQLEKNIADIDELNQVTLHTNDEMKSSSSISGQNLGDIADYMQSLLRSINTLATSVHSLNQVVASDQTNLDQMRTATAQMDQKVPGVAG</sequence>
<dbReference type="Proteomes" id="UP001139263">
    <property type="component" value="Unassembled WGS sequence"/>
</dbReference>
<protein>
    <submittedName>
        <fullName evidence="1">Uncharacterized protein</fullName>
    </submittedName>
</protein>
<evidence type="ECO:0000313" key="2">
    <source>
        <dbReference type="Proteomes" id="UP001139263"/>
    </source>
</evidence>
<evidence type="ECO:0000313" key="1">
    <source>
        <dbReference type="EMBL" id="MCI0183774.1"/>
    </source>
</evidence>